<proteinExistence type="predicted"/>
<keyword evidence="1" id="KW-1133">Transmembrane helix</keyword>
<keyword evidence="3" id="KW-1185">Reference proteome</keyword>
<dbReference type="EMBL" id="JAOCZP010000003">
    <property type="protein sequence ID" value="MCT7376008.1"/>
    <property type="molecule type" value="Genomic_DNA"/>
</dbReference>
<keyword evidence="1" id="KW-0472">Membrane</keyword>
<dbReference type="Proteomes" id="UP001320831">
    <property type="component" value="Unassembled WGS sequence"/>
</dbReference>
<feature type="transmembrane region" description="Helical" evidence="1">
    <location>
        <begin position="21"/>
        <end position="43"/>
    </location>
</feature>
<dbReference type="RefSeq" id="WP_260903404.1">
    <property type="nucleotide sequence ID" value="NZ_JAOCZP010000003.1"/>
</dbReference>
<evidence type="ECO:0000256" key="1">
    <source>
        <dbReference type="SAM" id="Phobius"/>
    </source>
</evidence>
<sequence>MAESKSLSQRWQEYRPTKGMWLWSCVAAVVLTMIVGFTAGGWVTGGTAESMAAGAREEARESLVASICVNRFVAAPEAQQNLQALKDASSWQRDDLIDEGGWATLDLLEEQVSGAADLCADRLVAMEQIPTAAEPAAILDQATVDG</sequence>
<protein>
    <submittedName>
        <fullName evidence="2">Uncharacterized protein</fullName>
    </submittedName>
</protein>
<evidence type="ECO:0000313" key="2">
    <source>
        <dbReference type="EMBL" id="MCT7376008.1"/>
    </source>
</evidence>
<name>A0ABT2LRL9_9HYPH</name>
<comment type="caution">
    <text evidence="2">The sequence shown here is derived from an EMBL/GenBank/DDBJ whole genome shotgun (WGS) entry which is preliminary data.</text>
</comment>
<keyword evidence="1" id="KW-0812">Transmembrane</keyword>
<evidence type="ECO:0000313" key="3">
    <source>
        <dbReference type="Proteomes" id="UP001320831"/>
    </source>
</evidence>
<organism evidence="2 3">
    <name type="scientific">Chelativorans salis</name>
    <dbReference type="NCBI Taxonomy" id="2978478"/>
    <lineage>
        <taxon>Bacteria</taxon>
        <taxon>Pseudomonadati</taxon>
        <taxon>Pseudomonadota</taxon>
        <taxon>Alphaproteobacteria</taxon>
        <taxon>Hyphomicrobiales</taxon>
        <taxon>Phyllobacteriaceae</taxon>
        <taxon>Chelativorans</taxon>
    </lineage>
</organism>
<accession>A0ABT2LRL9</accession>
<gene>
    <name evidence="2" type="ORF">N5A92_13300</name>
</gene>
<reference evidence="2 3" key="1">
    <citation type="submission" date="2022-09" db="EMBL/GenBank/DDBJ databases">
        <title>Chelativorans salina sp. nov., a novel slightly halophilic bacterium isolated from a saline lake sediment enrichment.</title>
        <authorList>
            <person name="Gao L."/>
            <person name="Fang B.-Z."/>
            <person name="Li W.-J."/>
        </authorList>
    </citation>
    <scope>NUCLEOTIDE SEQUENCE [LARGE SCALE GENOMIC DNA]</scope>
    <source>
        <strain evidence="2 3">EGI FJ00035</strain>
    </source>
</reference>